<accession>A0A317MTM9</accession>
<reference evidence="2 3" key="1">
    <citation type="submission" date="2018-05" db="EMBL/GenBank/DDBJ databases">
        <title>Genomic Encyclopedia of Type Strains, Phase IV (KMG-IV): sequencing the most valuable type-strain genomes for metagenomic binning, comparative biology and taxonomic classification.</title>
        <authorList>
            <person name="Goeker M."/>
        </authorList>
    </citation>
    <scope>NUCLEOTIDE SEQUENCE [LARGE SCALE GENOMIC DNA]</scope>
    <source>
        <strain evidence="2 3">DSM 23606</strain>
    </source>
</reference>
<evidence type="ECO:0000313" key="3">
    <source>
        <dbReference type="Proteomes" id="UP000246569"/>
    </source>
</evidence>
<dbReference type="Proteomes" id="UP000246569">
    <property type="component" value="Unassembled WGS sequence"/>
</dbReference>
<proteinExistence type="predicted"/>
<dbReference type="RefSeq" id="WP_110018959.1">
    <property type="nucleotide sequence ID" value="NZ_QGTJ01000007.1"/>
</dbReference>
<evidence type="ECO:0000313" key="2">
    <source>
        <dbReference type="EMBL" id="PWV60466.1"/>
    </source>
</evidence>
<dbReference type="PANTHER" id="PTHR43019:SF23">
    <property type="entry name" value="PROTEASE DO-LIKE 5, CHLOROPLASTIC"/>
    <property type="match status" value="1"/>
</dbReference>
<comment type="caution">
    <text evidence="2">The sequence shown here is derived from an EMBL/GenBank/DDBJ whole genome shotgun (WGS) entry which is preliminary data.</text>
</comment>
<dbReference type="InterPro" id="IPR043504">
    <property type="entry name" value="Peptidase_S1_PA_chymotrypsin"/>
</dbReference>
<gene>
    <name evidence="2" type="ORF">C7443_10728</name>
</gene>
<keyword evidence="1" id="KW-0732">Signal</keyword>
<protein>
    <submittedName>
        <fullName evidence="2">Trypsin-like peptidase</fullName>
    </submittedName>
</protein>
<dbReference type="SUPFAM" id="SSF50494">
    <property type="entry name" value="Trypsin-like serine proteases"/>
    <property type="match status" value="1"/>
</dbReference>
<dbReference type="AlphaFoldDB" id="A0A317MTM9"/>
<dbReference type="EMBL" id="QGTJ01000007">
    <property type="protein sequence ID" value="PWV60466.1"/>
    <property type="molecule type" value="Genomic_DNA"/>
</dbReference>
<evidence type="ECO:0000256" key="1">
    <source>
        <dbReference type="SAM" id="SignalP"/>
    </source>
</evidence>
<dbReference type="Pfam" id="PF13365">
    <property type="entry name" value="Trypsin_2"/>
    <property type="match status" value="1"/>
</dbReference>
<name>A0A317MTM9_9GAMM</name>
<dbReference type="PANTHER" id="PTHR43019">
    <property type="entry name" value="SERINE ENDOPROTEASE DEGS"/>
    <property type="match status" value="1"/>
</dbReference>
<dbReference type="OrthoDB" id="212300at2"/>
<feature type="signal peptide" evidence="1">
    <location>
        <begin position="1"/>
        <end position="24"/>
    </location>
</feature>
<feature type="chain" id="PRO_5016334634" evidence="1">
    <location>
        <begin position="25"/>
        <end position="258"/>
    </location>
</feature>
<dbReference type="Gene3D" id="2.40.10.10">
    <property type="entry name" value="Trypsin-like serine proteases"/>
    <property type="match status" value="2"/>
</dbReference>
<keyword evidence="3" id="KW-1185">Reference proteome</keyword>
<sequence length="258" mass="27111">MLGTSSVLLAGLMFILMALQPTCAVGLPETVAAVRGSVVAVGTFQATRRPPAAFLGTGFVVGDGSYVVTNAHVVERALDSGNREFLAVFAGRGNNFQTREAIKIKVDLQHDLALLQIKASPLPALRLGSGLPREGQEIAFTGFPLGVVLGLYPVTHRGIVSAISPIAIPAPNSSQLDAEAIRRLNDPFEVLQLDATAYPGNSGSPVYDPASGRVIGVINSVFVKETKESVIQKPSGISYAIPIDYVRALLRGRGLNGP</sequence>
<dbReference type="InterPro" id="IPR009003">
    <property type="entry name" value="Peptidase_S1_PA"/>
</dbReference>
<organism evidence="2 3">
    <name type="scientific">Plasticicumulans acidivorans</name>
    <dbReference type="NCBI Taxonomy" id="886464"/>
    <lineage>
        <taxon>Bacteria</taxon>
        <taxon>Pseudomonadati</taxon>
        <taxon>Pseudomonadota</taxon>
        <taxon>Gammaproteobacteria</taxon>
        <taxon>Candidatus Competibacteraceae</taxon>
        <taxon>Plasticicumulans</taxon>
    </lineage>
</organism>